<dbReference type="InterPro" id="IPR013185">
    <property type="entry name" value="Transl_elong_KOW-like"/>
</dbReference>
<evidence type="ECO:0000256" key="6">
    <source>
        <dbReference type="ARBA" id="ARBA00022737"/>
    </source>
</evidence>
<evidence type="ECO:0000256" key="3">
    <source>
        <dbReference type="ARBA" id="ARBA00009479"/>
    </source>
</evidence>
<comment type="caution">
    <text evidence="13">The sequence shown here is derived from an EMBL/GenBank/DDBJ whole genome shotgun (WGS) entry which is preliminary data.</text>
</comment>
<feature type="repeat" description="Solcar" evidence="9">
    <location>
        <begin position="250"/>
        <end position="340"/>
    </location>
</feature>
<evidence type="ECO:0000256" key="8">
    <source>
        <dbReference type="ARBA" id="ARBA00023136"/>
    </source>
</evidence>
<feature type="repeat" description="Solcar" evidence="9">
    <location>
        <begin position="448"/>
        <end position="532"/>
    </location>
</feature>
<dbReference type="InterPro" id="IPR018108">
    <property type="entry name" value="MCP_transmembrane"/>
</dbReference>
<name>A0ABP9Z9F1_9FUNG</name>
<evidence type="ECO:0000256" key="5">
    <source>
        <dbReference type="ARBA" id="ARBA00022692"/>
    </source>
</evidence>
<dbReference type="Gene3D" id="2.40.50.140">
    <property type="entry name" value="Nucleic acid-binding proteins"/>
    <property type="match status" value="2"/>
</dbReference>
<dbReference type="Pfam" id="PF00153">
    <property type="entry name" value="Mito_carr"/>
    <property type="match status" value="3"/>
</dbReference>
<comment type="similarity">
    <text evidence="3">Belongs to the elongation factor P family.</text>
</comment>
<evidence type="ECO:0000259" key="12">
    <source>
        <dbReference type="SMART" id="SM01185"/>
    </source>
</evidence>
<dbReference type="InterPro" id="IPR014722">
    <property type="entry name" value="Rib_uL2_dom2"/>
</dbReference>
<dbReference type="Pfam" id="PF08207">
    <property type="entry name" value="EFP_N"/>
    <property type="match status" value="1"/>
</dbReference>
<dbReference type="Gene3D" id="1.50.40.10">
    <property type="entry name" value="Mitochondrial carrier domain"/>
    <property type="match status" value="2"/>
</dbReference>
<protein>
    <recommendedName>
        <fullName evidence="15">Mitochondrial carrier protein</fullName>
    </recommendedName>
</protein>
<dbReference type="SUPFAM" id="SSF103506">
    <property type="entry name" value="Mitochondrial carrier"/>
    <property type="match status" value="1"/>
</dbReference>
<reference evidence="13 14" key="1">
    <citation type="submission" date="2024-04" db="EMBL/GenBank/DDBJ databases">
        <title>genome sequences of Mucor flavus KT1a and Helicostylum pulchrum KT1b strains isolated from the surface of a dry-aged beef.</title>
        <authorList>
            <person name="Toyotome T."/>
            <person name="Hosono M."/>
            <person name="Torimaru M."/>
            <person name="Fukuda K."/>
            <person name="Mikami N."/>
        </authorList>
    </citation>
    <scope>NUCLEOTIDE SEQUENCE [LARGE SCALE GENOMIC DNA]</scope>
    <source>
        <strain evidence="13 14">KT1a</strain>
    </source>
</reference>
<evidence type="ECO:0000256" key="1">
    <source>
        <dbReference type="ARBA" id="ARBA00004141"/>
    </source>
</evidence>
<dbReference type="Pfam" id="PF09285">
    <property type="entry name" value="Elong-fact-P_C"/>
    <property type="match status" value="1"/>
</dbReference>
<accession>A0ABP9Z9F1</accession>
<keyword evidence="7" id="KW-1133">Transmembrane helix</keyword>
<dbReference type="SUPFAM" id="SSF50249">
    <property type="entry name" value="Nucleic acid-binding proteins"/>
    <property type="match status" value="2"/>
</dbReference>
<dbReference type="SUPFAM" id="SSF50104">
    <property type="entry name" value="Translation proteins SH3-like domain"/>
    <property type="match status" value="1"/>
</dbReference>
<feature type="repeat" description="Solcar" evidence="9">
    <location>
        <begin position="349"/>
        <end position="436"/>
    </location>
</feature>
<dbReference type="InterPro" id="IPR012340">
    <property type="entry name" value="NA-bd_OB-fold"/>
</dbReference>
<feature type="domain" description="Translation elongation factor P/YeiP central" evidence="12">
    <location>
        <begin position="94"/>
        <end position="143"/>
    </location>
</feature>
<evidence type="ECO:0008006" key="15">
    <source>
        <dbReference type="Google" id="ProtNLM"/>
    </source>
</evidence>
<proteinExistence type="inferred from homology"/>
<evidence type="ECO:0000256" key="10">
    <source>
        <dbReference type="RuleBase" id="RU000488"/>
    </source>
</evidence>
<dbReference type="EMBL" id="BAABUK010000027">
    <property type="protein sequence ID" value="GAA5815686.1"/>
    <property type="molecule type" value="Genomic_DNA"/>
</dbReference>
<dbReference type="InterPro" id="IPR023395">
    <property type="entry name" value="MCP_dom_sf"/>
</dbReference>
<evidence type="ECO:0000256" key="4">
    <source>
        <dbReference type="ARBA" id="ARBA00022448"/>
    </source>
</evidence>
<sequence length="539" mass="60259">MSSILLSFTRQASVKWTRTLPASQRFYKLSVGSIKKGQVVQLKDKAWKVLTRDHVSTGRGGAVVKMELQDILSSNKINERFRSSDSLEILNLTDEPYQYLYTEGEQVHLLNLESFEEIEMTVSQCEGSVNMLEDSMLVSVNFLTTPEHGSQPCTFKLPSNYTYTVQSVVNRAGQAAKGTVYKTATLTNGAKLQVPEFVNEDDKIVVDIDTMKYVKRELLAMGTAAVNWWKEFADGDLCIGLIKEKNSQNHENLKHSIAGAGAGIVSSIVTCPLDVAKTRLQNQGVPLPGERLYSGTVGTLSRIWTEEGIRGLYRGLGPTILGYLPTWAIYFTAYDYCKSHWADELGHDKEWLLHISSAMSAGVASSVLTNPLWVIKTRLMTQNERTAYRYNNTLHAFITIAKEEGFRGYYKGLGPSLIGISHVAVQFPLYERLKVVFHVDRDIVSGSSSILLASSLSKMAASLATYPHEVIRTRLQNQTRKPYKYQGIVHAIKIISKEEGIRGFYKGLSTNLVRTVPSSAMTILTYELVVKKLDDWKNL</sequence>
<evidence type="ECO:0000256" key="7">
    <source>
        <dbReference type="ARBA" id="ARBA00022989"/>
    </source>
</evidence>
<dbReference type="PROSITE" id="PS50920">
    <property type="entry name" value="SOLCAR"/>
    <property type="match status" value="3"/>
</dbReference>
<dbReference type="SMART" id="SM00841">
    <property type="entry name" value="Elong-fact-P_C"/>
    <property type="match status" value="1"/>
</dbReference>
<dbReference type="Proteomes" id="UP001473302">
    <property type="component" value="Unassembled WGS sequence"/>
</dbReference>
<comment type="similarity">
    <text evidence="2 10">Belongs to the mitochondrial carrier (TC 2.A.29) family.</text>
</comment>
<evidence type="ECO:0000313" key="14">
    <source>
        <dbReference type="Proteomes" id="UP001473302"/>
    </source>
</evidence>
<evidence type="ECO:0000259" key="11">
    <source>
        <dbReference type="SMART" id="SM00841"/>
    </source>
</evidence>
<evidence type="ECO:0000256" key="9">
    <source>
        <dbReference type="PROSITE-ProRule" id="PRU00282"/>
    </source>
</evidence>
<dbReference type="Gene3D" id="2.30.30.30">
    <property type="match status" value="1"/>
</dbReference>
<evidence type="ECO:0000313" key="13">
    <source>
        <dbReference type="EMBL" id="GAA5815686.1"/>
    </source>
</evidence>
<keyword evidence="4 10" id="KW-0813">Transport</keyword>
<comment type="subcellular location">
    <subcellularLocation>
        <location evidence="1">Membrane</location>
        <topology evidence="1">Multi-pass membrane protein</topology>
    </subcellularLocation>
</comment>
<gene>
    <name evidence="13" type="ORF">MFLAVUS_009199</name>
</gene>
<dbReference type="SMART" id="SM01185">
    <property type="entry name" value="EFP"/>
    <property type="match status" value="1"/>
</dbReference>
<keyword evidence="8 9" id="KW-0472">Membrane</keyword>
<evidence type="ECO:0000256" key="2">
    <source>
        <dbReference type="ARBA" id="ARBA00006375"/>
    </source>
</evidence>
<dbReference type="Pfam" id="PF01132">
    <property type="entry name" value="EFP"/>
    <property type="match status" value="1"/>
</dbReference>
<organism evidence="13 14">
    <name type="scientific">Mucor flavus</name>
    <dbReference type="NCBI Taxonomy" id="439312"/>
    <lineage>
        <taxon>Eukaryota</taxon>
        <taxon>Fungi</taxon>
        <taxon>Fungi incertae sedis</taxon>
        <taxon>Mucoromycota</taxon>
        <taxon>Mucoromycotina</taxon>
        <taxon>Mucoromycetes</taxon>
        <taxon>Mucorales</taxon>
        <taxon>Mucorineae</taxon>
        <taxon>Mucoraceae</taxon>
        <taxon>Mucor</taxon>
    </lineage>
</organism>
<keyword evidence="14" id="KW-1185">Reference proteome</keyword>
<feature type="domain" description="Elongation factor P C-terminal" evidence="11">
    <location>
        <begin position="165"/>
        <end position="216"/>
    </location>
</feature>
<keyword evidence="6" id="KW-0677">Repeat</keyword>
<dbReference type="InterPro" id="IPR001059">
    <property type="entry name" value="Transl_elong_P/YeiP_cen"/>
</dbReference>
<dbReference type="InterPro" id="IPR015365">
    <property type="entry name" value="Elong-fact-P_C"/>
</dbReference>
<dbReference type="InterPro" id="IPR013852">
    <property type="entry name" value="Transl_elong_P/YeiP_CS"/>
</dbReference>
<dbReference type="PROSITE" id="PS01275">
    <property type="entry name" value="EFP"/>
    <property type="match status" value="1"/>
</dbReference>
<keyword evidence="5 9" id="KW-0812">Transmembrane</keyword>
<dbReference type="InterPro" id="IPR008991">
    <property type="entry name" value="Translation_prot_SH3-like_sf"/>
</dbReference>
<dbReference type="InterPro" id="IPR044712">
    <property type="entry name" value="SLC25A32-like"/>
</dbReference>
<dbReference type="PANTHER" id="PTHR45683">
    <property type="entry name" value="MITOCHONDRIAL NICOTINAMIDE ADENINE DINUCLEOTIDE TRANSPORTER 1-RELATED-RELATED"/>
    <property type="match status" value="1"/>
</dbReference>